<feature type="compositionally biased region" description="Polar residues" evidence="1">
    <location>
        <begin position="20"/>
        <end position="44"/>
    </location>
</feature>
<feature type="compositionally biased region" description="Polar residues" evidence="1">
    <location>
        <begin position="98"/>
        <end position="108"/>
    </location>
</feature>
<dbReference type="GeneID" id="43589950"/>
<reference evidence="2" key="1">
    <citation type="submission" date="2017-08" db="EMBL/GenBank/DDBJ databases">
        <authorList>
            <person name="Cuomo C."/>
            <person name="Billmyre B."/>
            <person name="Heitman J."/>
        </authorList>
    </citation>
    <scope>NUCLEOTIDE SEQUENCE</scope>
    <source>
        <strain evidence="2">CBS 12478</strain>
    </source>
</reference>
<sequence>MMSTRTFLRSSALTHARPFSSFTPSRFPANPTSSPNANADTANISRDKQGTGKSDSEHGGSAQGGQSLGGSGGPTEKSGLADPEVPKGEASQAKKGLNTGSSDSAARN</sequence>
<evidence type="ECO:0000313" key="2">
    <source>
        <dbReference type="EMBL" id="WWD22924.1"/>
    </source>
</evidence>
<name>A0AAJ8LS78_9TREE</name>
<dbReference type="AlphaFoldDB" id="A0AAJ8LS78"/>
<keyword evidence="3" id="KW-1185">Reference proteome</keyword>
<dbReference type="EMBL" id="CP144064">
    <property type="protein sequence ID" value="WWD22924.1"/>
    <property type="molecule type" value="Genomic_DNA"/>
</dbReference>
<feature type="compositionally biased region" description="Polar residues" evidence="1">
    <location>
        <begin position="1"/>
        <end position="13"/>
    </location>
</feature>
<dbReference type="KEGG" id="ksn:43589950"/>
<dbReference type="RefSeq" id="XP_031859805.2">
    <property type="nucleotide sequence ID" value="XM_032005798.2"/>
</dbReference>
<feature type="compositionally biased region" description="Gly residues" evidence="1">
    <location>
        <begin position="61"/>
        <end position="73"/>
    </location>
</feature>
<feature type="region of interest" description="Disordered" evidence="1">
    <location>
        <begin position="1"/>
        <end position="108"/>
    </location>
</feature>
<organism evidence="2 3">
    <name type="scientific">Kwoniella shandongensis</name>
    <dbReference type="NCBI Taxonomy" id="1734106"/>
    <lineage>
        <taxon>Eukaryota</taxon>
        <taxon>Fungi</taxon>
        <taxon>Dikarya</taxon>
        <taxon>Basidiomycota</taxon>
        <taxon>Agaricomycotina</taxon>
        <taxon>Tremellomycetes</taxon>
        <taxon>Tremellales</taxon>
        <taxon>Cryptococcaceae</taxon>
        <taxon>Kwoniella</taxon>
    </lineage>
</organism>
<evidence type="ECO:0000256" key="1">
    <source>
        <dbReference type="SAM" id="MobiDB-lite"/>
    </source>
</evidence>
<accession>A0AAJ8LS78</accession>
<gene>
    <name evidence="2" type="ORF">CI109_107419</name>
</gene>
<protein>
    <submittedName>
        <fullName evidence="2">Uncharacterized protein</fullName>
    </submittedName>
</protein>
<dbReference type="Proteomes" id="UP000322225">
    <property type="component" value="Chromosome 14"/>
</dbReference>
<reference evidence="2" key="2">
    <citation type="submission" date="2024-01" db="EMBL/GenBank/DDBJ databases">
        <title>Comparative genomics of Cryptococcus and Kwoniella reveals pathogenesis evolution and contrasting modes of karyotype evolution via chromosome fusion or intercentromeric recombination.</title>
        <authorList>
            <person name="Coelho M.A."/>
            <person name="David-Palma M."/>
            <person name="Shea T."/>
            <person name="Bowers K."/>
            <person name="McGinley-Smith S."/>
            <person name="Mohammad A.W."/>
            <person name="Gnirke A."/>
            <person name="Yurkov A.M."/>
            <person name="Nowrousian M."/>
            <person name="Sun S."/>
            <person name="Cuomo C.A."/>
            <person name="Heitman J."/>
        </authorList>
    </citation>
    <scope>NUCLEOTIDE SEQUENCE</scope>
    <source>
        <strain evidence="2">CBS 12478</strain>
    </source>
</reference>
<proteinExistence type="predicted"/>
<evidence type="ECO:0000313" key="3">
    <source>
        <dbReference type="Proteomes" id="UP000322225"/>
    </source>
</evidence>
<feature type="compositionally biased region" description="Basic and acidic residues" evidence="1">
    <location>
        <begin position="45"/>
        <end position="58"/>
    </location>
</feature>